<reference evidence="2" key="1">
    <citation type="submission" date="2017-06" db="EMBL/GenBank/DDBJ databases">
        <authorList>
            <person name="Varghese N."/>
            <person name="Submissions S."/>
        </authorList>
    </citation>
    <scope>NUCLEOTIDE SEQUENCE [LARGE SCALE GENOMIC DNA]</scope>
    <source>
        <strain evidence="2">NKM1</strain>
    </source>
</reference>
<name>A0A239J3E3_9BACT</name>
<protein>
    <submittedName>
        <fullName evidence="1">Uncharacterized protein</fullName>
    </submittedName>
</protein>
<evidence type="ECO:0000313" key="2">
    <source>
        <dbReference type="Proteomes" id="UP000198432"/>
    </source>
</evidence>
<gene>
    <name evidence="1" type="ORF">SAMN06296052_12026</name>
</gene>
<sequence>MGSVHDIVCRKRQEEGRIYAFFAVKNYKIYNYQFNKR</sequence>
<dbReference type="EMBL" id="FZOQ01000020">
    <property type="protein sequence ID" value="SNT00357.1"/>
    <property type="molecule type" value="Genomic_DNA"/>
</dbReference>
<proteinExistence type="predicted"/>
<evidence type="ECO:0000313" key="1">
    <source>
        <dbReference type="EMBL" id="SNT00357.1"/>
    </source>
</evidence>
<accession>A0A239J3E3</accession>
<keyword evidence="2" id="KW-1185">Reference proteome</keyword>
<organism evidence="1 2">
    <name type="scientific">Pontibacter ummariensis</name>
    <dbReference type="NCBI Taxonomy" id="1610492"/>
    <lineage>
        <taxon>Bacteria</taxon>
        <taxon>Pseudomonadati</taxon>
        <taxon>Bacteroidota</taxon>
        <taxon>Cytophagia</taxon>
        <taxon>Cytophagales</taxon>
        <taxon>Hymenobacteraceae</taxon>
        <taxon>Pontibacter</taxon>
    </lineage>
</organism>
<dbReference type="Proteomes" id="UP000198432">
    <property type="component" value="Unassembled WGS sequence"/>
</dbReference>
<dbReference type="AlphaFoldDB" id="A0A239J3E3"/>